<name>A0A0A9XAM2_LYGHE</name>
<reference evidence="2" key="1">
    <citation type="journal article" date="2014" name="PLoS ONE">
        <title>Transcriptome-Based Identification of ABC Transporters in the Western Tarnished Plant Bug Lygus hesperus.</title>
        <authorList>
            <person name="Hull J.J."/>
            <person name="Chaney K."/>
            <person name="Geib S.M."/>
            <person name="Fabrick J.A."/>
            <person name="Brent C.S."/>
            <person name="Walsh D."/>
            <person name="Lavine L.C."/>
        </authorList>
    </citation>
    <scope>NUCLEOTIDE SEQUENCE</scope>
</reference>
<feature type="non-terminal residue" evidence="2">
    <location>
        <position position="1"/>
    </location>
</feature>
<sequence>PCTHGRRGRRWSFCRLHFQQLHGILRVHTHSTITTGTIKIPPQYLLDIEMLPKTAGEALEDDHPNGNERLSMPNCRNKFSSTGHKPLRHILASLCVTSIFFFRYTVITSHRSKPFKPS</sequence>
<accession>A0A0A9XAM2</accession>
<reference evidence="2" key="2">
    <citation type="submission" date="2014-07" db="EMBL/GenBank/DDBJ databases">
        <authorList>
            <person name="Hull J."/>
        </authorList>
    </citation>
    <scope>NUCLEOTIDE SEQUENCE</scope>
</reference>
<evidence type="ECO:0000313" key="2">
    <source>
        <dbReference type="EMBL" id="JAG17039.1"/>
    </source>
</evidence>
<dbReference type="AlphaFoldDB" id="A0A0A9XAM2"/>
<protein>
    <submittedName>
        <fullName evidence="2">FO synthase subunit 2</fullName>
    </submittedName>
</protein>
<proteinExistence type="predicted"/>
<keyword evidence="1" id="KW-0472">Membrane</keyword>
<keyword evidence="1" id="KW-0812">Transmembrane</keyword>
<gene>
    <name evidence="2" type="primary">cofH_1</name>
    <name evidence="2" type="ORF">CM83_105657</name>
</gene>
<organism evidence="2">
    <name type="scientific">Lygus hesperus</name>
    <name type="common">Western plant bug</name>
    <dbReference type="NCBI Taxonomy" id="30085"/>
    <lineage>
        <taxon>Eukaryota</taxon>
        <taxon>Metazoa</taxon>
        <taxon>Ecdysozoa</taxon>
        <taxon>Arthropoda</taxon>
        <taxon>Hexapoda</taxon>
        <taxon>Insecta</taxon>
        <taxon>Pterygota</taxon>
        <taxon>Neoptera</taxon>
        <taxon>Paraneoptera</taxon>
        <taxon>Hemiptera</taxon>
        <taxon>Heteroptera</taxon>
        <taxon>Panheteroptera</taxon>
        <taxon>Cimicomorpha</taxon>
        <taxon>Miridae</taxon>
        <taxon>Mirini</taxon>
        <taxon>Lygus</taxon>
    </lineage>
</organism>
<dbReference type="EMBL" id="GBHO01026565">
    <property type="protein sequence ID" value="JAG17039.1"/>
    <property type="molecule type" value="Transcribed_RNA"/>
</dbReference>
<feature type="transmembrane region" description="Helical" evidence="1">
    <location>
        <begin position="87"/>
        <end position="106"/>
    </location>
</feature>
<keyword evidence="1" id="KW-1133">Transmembrane helix</keyword>
<evidence type="ECO:0000256" key="1">
    <source>
        <dbReference type="SAM" id="Phobius"/>
    </source>
</evidence>